<sequence>MIRSLFRYILFALIAILAIGGVDAFAVSPSDGALFQSTIAPILQR</sequence>
<dbReference type="EMBL" id="UINC01141262">
    <property type="protein sequence ID" value="SVD28895.1"/>
    <property type="molecule type" value="Genomic_DNA"/>
</dbReference>
<organism evidence="1">
    <name type="scientific">marine metagenome</name>
    <dbReference type="NCBI Taxonomy" id="408172"/>
    <lineage>
        <taxon>unclassified sequences</taxon>
        <taxon>metagenomes</taxon>
        <taxon>ecological metagenomes</taxon>
    </lineage>
</organism>
<gene>
    <name evidence="1" type="ORF">METZ01_LOCUS381749</name>
</gene>
<proteinExistence type="predicted"/>
<name>A0A382U4Q4_9ZZZZ</name>
<evidence type="ECO:0000313" key="1">
    <source>
        <dbReference type="EMBL" id="SVD28895.1"/>
    </source>
</evidence>
<dbReference type="AlphaFoldDB" id="A0A382U4Q4"/>
<protein>
    <submittedName>
        <fullName evidence="1">Uncharacterized protein</fullName>
    </submittedName>
</protein>
<accession>A0A382U4Q4</accession>
<feature type="non-terminal residue" evidence="1">
    <location>
        <position position="45"/>
    </location>
</feature>
<reference evidence="1" key="1">
    <citation type="submission" date="2018-05" db="EMBL/GenBank/DDBJ databases">
        <authorList>
            <person name="Lanie J.A."/>
            <person name="Ng W.-L."/>
            <person name="Kazmierczak K.M."/>
            <person name="Andrzejewski T.M."/>
            <person name="Davidsen T.M."/>
            <person name="Wayne K.J."/>
            <person name="Tettelin H."/>
            <person name="Glass J.I."/>
            <person name="Rusch D."/>
            <person name="Podicherti R."/>
            <person name="Tsui H.-C.T."/>
            <person name="Winkler M.E."/>
        </authorList>
    </citation>
    <scope>NUCLEOTIDE SEQUENCE</scope>
</reference>